<sequence>MYRKFAQPEDPLGTGWYGLGYDSVSDDFKVVSVVIHSSRAPGDVYVLTSKHSSWKWIGDTHYIYKSYQKGDGTVVNGMPHWLWIRSSDGSFMDSSVSKAILCFDATEEKFKEVPQPNYERGYISIDMGIFGEWLCVVHDHHGCNDVWVMKEYGVKESWTKLFVVPSDLSHYFKPLCYAKDEKVVMMLGWDELVIYDPKEIRYTCIGIPQDGELLDMALYVESLVSPHGGNNTAN</sequence>
<accession>A0AAV6KQG0</accession>
<dbReference type="PANTHER" id="PTHR31111:SF140">
    <property type="entry name" value="MDSFBB3-ALPHA PROTEIN"/>
    <property type="match status" value="1"/>
</dbReference>
<name>A0AAV6KQG0_9ERIC</name>
<keyword evidence="3" id="KW-1185">Reference proteome</keyword>
<feature type="domain" description="F-box associated beta-propeller type 1" evidence="1">
    <location>
        <begin position="13"/>
        <end position="225"/>
    </location>
</feature>
<dbReference type="PANTHER" id="PTHR31111">
    <property type="entry name" value="BNAA05G37150D PROTEIN-RELATED"/>
    <property type="match status" value="1"/>
</dbReference>
<dbReference type="AlphaFoldDB" id="A0AAV6KQG0"/>
<evidence type="ECO:0000313" key="3">
    <source>
        <dbReference type="Proteomes" id="UP000823749"/>
    </source>
</evidence>
<evidence type="ECO:0000259" key="1">
    <source>
        <dbReference type="Pfam" id="PF07734"/>
    </source>
</evidence>
<organism evidence="2 3">
    <name type="scientific">Rhododendron griersonianum</name>
    <dbReference type="NCBI Taxonomy" id="479676"/>
    <lineage>
        <taxon>Eukaryota</taxon>
        <taxon>Viridiplantae</taxon>
        <taxon>Streptophyta</taxon>
        <taxon>Embryophyta</taxon>
        <taxon>Tracheophyta</taxon>
        <taxon>Spermatophyta</taxon>
        <taxon>Magnoliopsida</taxon>
        <taxon>eudicotyledons</taxon>
        <taxon>Gunneridae</taxon>
        <taxon>Pentapetalae</taxon>
        <taxon>asterids</taxon>
        <taxon>Ericales</taxon>
        <taxon>Ericaceae</taxon>
        <taxon>Ericoideae</taxon>
        <taxon>Rhodoreae</taxon>
        <taxon>Rhododendron</taxon>
    </lineage>
</organism>
<proteinExistence type="predicted"/>
<evidence type="ECO:0000313" key="2">
    <source>
        <dbReference type="EMBL" id="KAG5554858.1"/>
    </source>
</evidence>
<gene>
    <name evidence="2" type="ORF">RHGRI_012428</name>
</gene>
<dbReference type="NCBIfam" id="TIGR01640">
    <property type="entry name" value="F_box_assoc_1"/>
    <property type="match status" value="1"/>
</dbReference>
<dbReference type="Proteomes" id="UP000823749">
    <property type="component" value="Chromosome 4"/>
</dbReference>
<dbReference type="InterPro" id="IPR017451">
    <property type="entry name" value="F-box-assoc_interact_dom"/>
</dbReference>
<dbReference type="InterPro" id="IPR006527">
    <property type="entry name" value="F-box-assoc_dom_typ1"/>
</dbReference>
<reference evidence="2" key="1">
    <citation type="submission" date="2020-08" db="EMBL/GenBank/DDBJ databases">
        <title>Plant Genome Project.</title>
        <authorList>
            <person name="Zhang R.-G."/>
        </authorList>
    </citation>
    <scope>NUCLEOTIDE SEQUENCE</scope>
    <source>
        <strain evidence="2">WSP0</strain>
        <tissue evidence="2">Leaf</tissue>
    </source>
</reference>
<protein>
    <recommendedName>
        <fullName evidence="1">F-box associated beta-propeller type 1 domain-containing protein</fullName>
    </recommendedName>
</protein>
<dbReference type="Pfam" id="PF07734">
    <property type="entry name" value="FBA_1"/>
    <property type="match status" value="1"/>
</dbReference>
<comment type="caution">
    <text evidence="2">The sequence shown here is derived from an EMBL/GenBank/DDBJ whole genome shotgun (WGS) entry which is preliminary data.</text>
</comment>
<dbReference type="EMBL" id="JACTNZ010000004">
    <property type="protein sequence ID" value="KAG5554858.1"/>
    <property type="molecule type" value="Genomic_DNA"/>
</dbReference>